<dbReference type="Pfam" id="PF02397">
    <property type="entry name" value="Bac_transf"/>
    <property type="match status" value="1"/>
</dbReference>
<keyword evidence="6 7" id="KW-0472">Membrane</keyword>
<feature type="transmembrane region" description="Helical" evidence="7">
    <location>
        <begin position="122"/>
        <end position="141"/>
    </location>
</feature>
<feature type="transmembrane region" description="Helical" evidence="7">
    <location>
        <begin position="56"/>
        <end position="80"/>
    </location>
</feature>
<evidence type="ECO:0000313" key="9">
    <source>
        <dbReference type="EMBL" id="MCA9755379.1"/>
    </source>
</evidence>
<dbReference type="EC" id="2.7.8.31" evidence="9"/>
<reference evidence="9" key="2">
    <citation type="journal article" date="2021" name="Microbiome">
        <title>Successional dynamics and alternative stable states in a saline activated sludge microbial community over 9 years.</title>
        <authorList>
            <person name="Wang Y."/>
            <person name="Ye J."/>
            <person name="Ju F."/>
            <person name="Liu L."/>
            <person name="Boyd J.A."/>
            <person name="Deng Y."/>
            <person name="Parks D.H."/>
            <person name="Jiang X."/>
            <person name="Yin X."/>
            <person name="Woodcroft B.J."/>
            <person name="Tyson G.W."/>
            <person name="Hugenholtz P."/>
            <person name="Polz M.F."/>
            <person name="Zhang T."/>
        </authorList>
    </citation>
    <scope>NUCLEOTIDE SEQUENCE</scope>
    <source>
        <strain evidence="9">HKST-UBA02</strain>
    </source>
</reference>
<evidence type="ECO:0000256" key="6">
    <source>
        <dbReference type="ARBA" id="ARBA00023136"/>
    </source>
</evidence>
<dbReference type="AlphaFoldDB" id="A0A956NA25"/>
<evidence type="ECO:0000256" key="1">
    <source>
        <dbReference type="ARBA" id="ARBA00004141"/>
    </source>
</evidence>
<evidence type="ECO:0000256" key="2">
    <source>
        <dbReference type="ARBA" id="ARBA00006464"/>
    </source>
</evidence>
<dbReference type="PANTHER" id="PTHR30576">
    <property type="entry name" value="COLANIC BIOSYNTHESIS UDP-GLUCOSE LIPID CARRIER TRANSFERASE"/>
    <property type="match status" value="1"/>
</dbReference>
<protein>
    <submittedName>
        <fullName evidence="9">Undecaprenyl-phosphate glucose phosphotransferase</fullName>
        <ecNumber evidence="9">2.7.8.31</ecNumber>
    </submittedName>
</protein>
<feature type="transmembrane region" description="Helical" evidence="7">
    <location>
        <begin position="92"/>
        <end position="110"/>
    </location>
</feature>
<dbReference type="NCBIfam" id="TIGR03023">
    <property type="entry name" value="WcaJ_sugtrans"/>
    <property type="match status" value="1"/>
</dbReference>
<comment type="similarity">
    <text evidence="2">Belongs to the bacterial sugar transferase family.</text>
</comment>
<dbReference type="InterPro" id="IPR017475">
    <property type="entry name" value="EPS_sugar_tfrase"/>
</dbReference>
<keyword evidence="5 7" id="KW-1133">Transmembrane helix</keyword>
<organism evidence="9 10">
    <name type="scientific">Eiseniibacteriota bacterium</name>
    <dbReference type="NCBI Taxonomy" id="2212470"/>
    <lineage>
        <taxon>Bacteria</taxon>
        <taxon>Candidatus Eiseniibacteriota</taxon>
    </lineage>
</organism>
<comment type="subcellular location">
    <subcellularLocation>
        <location evidence="1">Membrane</location>
        <topology evidence="1">Multi-pass membrane protein</topology>
    </subcellularLocation>
</comment>
<feature type="transmembrane region" description="Helical" evidence="7">
    <location>
        <begin position="295"/>
        <end position="316"/>
    </location>
</feature>
<feature type="transmembrane region" description="Helical" evidence="7">
    <location>
        <begin position="12"/>
        <end position="36"/>
    </location>
</feature>
<dbReference type="GO" id="GO:0016020">
    <property type="term" value="C:membrane"/>
    <property type="evidence" value="ECO:0007669"/>
    <property type="project" value="UniProtKB-SubCell"/>
</dbReference>
<evidence type="ECO:0000256" key="4">
    <source>
        <dbReference type="ARBA" id="ARBA00022692"/>
    </source>
</evidence>
<evidence type="ECO:0000313" key="10">
    <source>
        <dbReference type="Proteomes" id="UP000739538"/>
    </source>
</evidence>
<evidence type="ECO:0000256" key="5">
    <source>
        <dbReference type="ARBA" id="ARBA00022989"/>
    </source>
</evidence>
<dbReference type="NCBIfam" id="TIGR03025">
    <property type="entry name" value="EPS_sugtrans"/>
    <property type="match status" value="1"/>
</dbReference>
<reference evidence="9" key="1">
    <citation type="submission" date="2020-04" db="EMBL/GenBank/DDBJ databases">
        <authorList>
            <person name="Zhang T."/>
        </authorList>
    </citation>
    <scope>NUCLEOTIDE SEQUENCE</scope>
    <source>
        <strain evidence="9">HKST-UBA02</strain>
    </source>
</reference>
<dbReference type="GO" id="GO:0089702">
    <property type="term" value="F:undecaprenyl-phosphate glucose phosphotransferase activity"/>
    <property type="evidence" value="ECO:0007669"/>
    <property type="project" value="UniProtKB-EC"/>
</dbReference>
<gene>
    <name evidence="9" type="ORF">KDA27_06220</name>
</gene>
<comment type="caution">
    <text evidence="9">The sequence shown here is derived from an EMBL/GenBank/DDBJ whole genome shotgun (WGS) entry which is preliminary data.</text>
</comment>
<proteinExistence type="inferred from homology"/>
<feature type="domain" description="Bacterial sugar transferase" evidence="8">
    <location>
        <begin position="290"/>
        <end position="471"/>
    </location>
</feature>
<sequence length="476" mass="53549">MGQVERQKRTTWLQFFWVVSDLVAILFGVVLGYVIRFHSPFAVWVPPVNAIPPFDLYLLAATAIVVVWVPLFYALGLYRVERGRARHRRGDLTRGFVLGALILAAVGFFYRGASFSRIGMVLTWLTISTLVVLGRTLIYVARRRFSKLTPIRFAVVGEGALASRIVESLSQSSYPHECVGVITLAAEASVAFASAESEPSSGTRVLGSLDELADIARREDLDLVVMAASGGAVPALDSAYIQCQRLDVDFQFVPEILSVWRRSVGVEDIDGLPLLRLRDLPLTGWNGVVKRALDLVVSIPLLVVLSPVFLILAIAVKLSSPGPVFHRQVRVGRDRRPFEMVKFRSMRADAEKETGPVWAQANDPRRTRLGTFLRKWSLDELPQIWNVCKGEMSLVGPRPERPKFVEEFEASVQDYYDRHRIKSGVTGWAQVHGLRGNVPIEDRTAYDLYYIENWSLWLDLRILWMTAWAVFAHRGE</sequence>
<dbReference type="Gene3D" id="3.40.50.720">
    <property type="entry name" value="NAD(P)-binding Rossmann-like Domain"/>
    <property type="match status" value="1"/>
</dbReference>
<evidence type="ECO:0000256" key="3">
    <source>
        <dbReference type="ARBA" id="ARBA00022679"/>
    </source>
</evidence>
<dbReference type="Proteomes" id="UP000739538">
    <property type="component" value="Unassembled WGS sequence"/>
</dbReference>
<dbReference type="InterPro" id="IPR003362">
    <property type="entry name" value="Bact_transf"/>
</dbReference>
<evidence type="ECO:0000256" key="7">
    <source>
        <dbReference type="SAM" id="Phobius"/>
    </source>
</evidence>
<evidence type="ECO:0000259" key="8">
    <source>
        <dbReference type="Pfam" id="PF02397"/>
    </source>
</evidence>
<keyword evidence="3 9" id="KW-0808">Transferase</keyword>
<dbReference type="EMBL" id="JAGQHS010000021">
    <property type="protein sequence ID" value="MCA9755379.1"/>
    <property type="molecule type" value="Genomic_DNA"/>
</dbReference>
<dbReference type="InterPro" id="IPR017473">
    <property type="entry name" value="Undecaprenyl-P_gluc_Ptfrase"/>
</dbReference>
<keyword evidence="4 7" id="KW-0812">Transmembrane</keyword>
<dbReference type="PANTHER" id="PTHR30576:SF0">
    <property type="entry name" value="UNDECAPRENYL-PHOSPHATE N-ACETYLGALACTOSAMINYL 1-PHOSPHATE TRANSFERASE-RELATED"/>
    <property type="match status" value="1"/>
</dbReference>
<name>A0A956NA25_UNCEI</name>
<dbReference type="Pfam" id="PF13727">
    <property type="entry name" value="CoA_binding_3"/>
    <property type="match status" value="1"/>
</dbReference>
<accession>A0A956NA25</accession>